<organism evidence="3 4">
    <name type="scientific">Trypanosoma equiperdum</name>
    <dbReference type="NCBI Taxonomy" id="5694"/>
    <lineage>
        <taxon>Eukaryota</taxon>
        <taxon>Discoba</taxon>
        <taxon>Euglenozoa</taxon>
        <taxon>Kinetoplastea</taxon>
        <taxon>Metakinetoplastina</taxon>
        <taxon>Trypanosomatida</taxon>
        <taxon>Trypanosomatidae</taxon>
        <taxon>Trypanosoma</taxon>
    </lineage>
</organism>
<feature type="region of interest" description="Disordered" evidence="2">
    <location>
        <begin position="917"/>
        <end position="960"/>
    </location>
</feature>
<dbReference type="RefSeq" id="XP_067083228.1">
    <property type="nucleotide sequence ID" value="XM_067227127.1"/>
</dbReference>
<gene>
    <name evidence="3" type="ORF">TEOVI_000434600</name>
</gene>
<dbReference type="AlphaFoldDB" id="A0A1G4IJQ1"/>
<dbReference type="EMBL" id="CZPT02001910">
    <property type="protein sequence ID" value="SCU72768.1"/>
    <property type="molecule type" value="Genomic_DNA"/>
</dbReference>
<feature type="compositionally biased region" description="Basic and acidic residues" evidence="2">
    <location>
        <begin position="148"/>
        <end position="159"/>
    </location>
</feature>
<feature type="region of interest" description="Disordered" evidence="2">
    <location>
        <begin position="122"/>
        <end position="165"/>
    </location>
</feature>
<reference evidence="3" key="1">
    <citation type="submission" date="2016-09" db="EMBL/GenBank/DDBJ databases">
        <authorList>
            <person name="Hebert L."/>
            <person name="Moumen B."/>
        </authorList>
    </citation>
    <scope>NUCLEOTIDE SEQUENCE [LARGE SCALE GENOMIC DNA]</scope>
    <source>
        <strain evidence="3">OVI</strain>
    </source>
</reference>
<feature type="compositionally biased region" description="Basic and acidic residues" evidence="2">
    <location>
        <begin position="740"/>
        <end position="751"/>
    </location>
</feature>
<feature type="compositionally biased region" description="Basic and acidic residues" evidence="2">
    <location>
        <begin position="951"/>
        <end position="960"/>
    </location>
</feature>
<dbReference type="VEuPathDB" id="TriTrypDB:TEOVI_000434600"/>
<keyword evidence="1" id="KW-0175">Coiled coil</keyword>
<dbReference type="GeneID" id="92378286"/>
<protein>
    <submittedName>
        <fullName evidence="3">Uncharacterized protein</fullName>
    </submittedName>
</protein>
<feature type="coiled-coil region" evidence="1">
    <location>
        <begin position="21"/>
        <end position="48"/>
    </location>
</feature>
<feature type="region of interest" description="Disordered" evidence="2">
    <location>
        <begin position="723"/>
        <end position="751"/>
    </location>
</feature>
<evidence type="ECO:0000313" key="4">
    <source>
        <dbReference type="Proteomes" id="UP000195570"/>
    </source>
</evidence>
<keyword evidence="4" id="KW-1185">Reference proteome</keyword>
<evidence type="ECO:0000313" key="3">
    <source>
        <dbReference type="EMBL" id="SCU72768.1"/>
    </source>
</evidence>
<feature type="region of interest" description="Disordered" evidence="2">
    <location>
        <begin position="776"/>
        <end position="834"/>
    </location>
</feature>
<evidence type="ECO:0000256" key="2">
    <source>
        <dbReference type="SAM" id="MobiDB-lite"/>
    </source>
</evidence>
<dbReference type="Proteomes" id="UP000195570">
    <property type="component" value="Unassembled WGS sequence"/>
</dbReference>
<accession>A0A1G4IJQ1</accession>
<proteinExistence type="predicted"/>
<comment type="caution">
    <text evidence="3">The sequence shown here is derived from an EMBL/GenBank/DDBJ whole genome shotgun (WGS) entry which is preliminary data.</text>
</comment>
<feature type="coiled-coil region" evidence="1">
    <location>
        <begin position="391"/>
        <end position="418"/>
    </location>
</feature>
<name>A0A1G4IJQ1_TRYEQ</name>
<evidence type="ECO:0000256" key="1">
    <source>
        <dbReference type="SAM" id="Coils"/>
    </source>
</evidence>
<sequence>MNPSGPSGHHEERLRSSAPVYTNVRREARRMQREAMEVNARIREIEARGQMRHKQERVMLRAKVDNIVEGLVGGTEGIVPPSVLDPPIERIPEPCFLRPTEKKQTCTGSGMAPVKLISLASSAGRMPDDVRSGRYPGGSPSKGVTPRNRVDASESKAGEPPRGFPVPFESSGFRCPIQWAEMSLHEVLITALGPRSERERRGTDVPPNRLLVSVASHLLNEVLSRDTRYATLWPLLRDVVFKGLFAPTNFKQSPYMGGREPPSYPSFVPAADYFGLRLWSDEYLLSRRAELHLSDRVTDLNSALNSRGDIFQFAVKQIEKASKRSAFRAWRAVVQRNRILRDNVVAYLKRVRQRMVVEGSFLRWRRLVVQTKLEELRVSLKESNVRFSISESNSKETIRELEERLEEERKGAEVMKLKIESLSMQLVEKQMLDLRTLDSTLRNYRAMCGDAKKESKRWERLAKTFSCRSGCPVFPASMKRHAHSLRSIETSCVGQGTQAYERVVDARCSLESLLVAWINSLMKDQNDHSWKAVRKIELGSDAGDFSVSALCKLVRTLDSIYNTRGAEHVMCGSAASTNPSRATSLTKCIELLREGNESSTVVFQELVQLIHKQTVDGLFPPLLSHCSYLDTFYTPSTFCQKPHPTAMLWVLATLFVGYARLVAGVPSFASHDIEQRLRCQSEASIGCLALGPVPEEGEVNKQPEGRSRSQSIVSSHILTTNTVIKKSARHSRPRSTASRKVAEEAADEKDQACEKAIVDTASDVEVYLNCECGTEEEGGYSSDGELTTSETATTHETDGLEKSTSGATEKMKHTPGSSSKPQRPARRSQLLPSTSKLLVPVGQREFVKFHRDEGKRQRMWISVCRIVTSLVVRFRILDVPTSSAVPPSFASPMSFSSSLPRLVSGRHSLFFNSGRESRRSQSGLFPVASSPPNPATKPKRGASQAHSTLRRWLDKARKAE</sequence>